<dbReference type="InterPro" id="IPR029044">
    <property type="entry name" value="Nucleotide-diphossugar_trans"/>
</dbReference>
<dbReference type="PANTHER" id="PTHR48090">
    <property type="entry name" value="UNDECAPRENYL-PHOSPHATE 4-DEOXY-4-FORMAMIDO-L-ARABINOSE TRANSFERASE-RELATED"/>
    <property type="match status" value="1"/>
</dbReference>
<protein>
    <submittedName>
        <fullName evidence="11">Undecaprenyl-phosphate 4-deoxy-4-formamido-L-arabinose transferase</fullName>
    </submittedName>
</protein>
<feature type="transmembrane region" description="Helical" evidence="9">
    <location>
        <begin position="246"/>
        <end position="274"/>
    </location>
</feature>
<dbReference type="AlphaFoldDB" id="A0A1H9RNU9"/>
<evidence type="ECO:0000313" key="11">
    <source>
        <dbReference type="EMBL" id="SER74510.1"/>
    </source>
</evidence>
<dbReference type="Gene3D" id="3.90.550.10">
    <property type="entry name" value="Spore Coat Polysaccharide Biosynthesis Protein SpsA, Chain A"/>
    <property type="match status" value="1"/>
</dbReference>
<feature type="transmembrane region" description="Helical" evidence="9">
    <location>
        <begin position="280"/>
        <end position="306"/>
    </location>
</feature>
<keyword evidence="7 9" id="KW-1133">Transmembrane helix</keyword>
<name>A0A1H9RNU9_9ACTN</name>
<gene>
    <name evidence="11" type="ORF">SAMN05443377_10873</name>
</gene>
<evidence type="ECO:0000259" key="10">
    <source>
        <dbReference type="Pfam" id="PF00535"/>
    </source>
</evidence>
<evidence type="ECO:0000256" key="7">
    <source>
        <dbReference type="ARBA" id="ARBA00022989"/>
    </source>
</evidence>
<dbReference type="STRING" id="64702.SAMN05443377_10873"/>
<organism evidence="11 12">
    <name type="scientific">Propionibacterium cyclohexanicum</name>
    <dbReference type="NCBI Taxonomy" id="64702"/>
    <lineage>
        <taxon>Bacteria</taxon>
        <taxon>Bacillati</taxon>
        <taxon>Actinomycetota</taxon>
        <taxon>Actinomycetes</taxon>
        <taxon>Propionibacteriales</taxon>
        <taxon>Propionibacteriaceae</taxon>
        <taxon>Propionibacterium</taxon>
    </lineage>
</organism>
<feature type="domain" description="Glycosyltransferase 2-like" evidence="10">
    <location>
        <begin position="17"/>
        <end position="157"/>
    </location>
</feature>
<evidence type="ECO:0000256" key="1">
    <source>
        <dbReference type="ARBA" id="ARBA00006739"/>
    </source>
</evidence>
<keyword evidence="2" id="KW-1003">Cell membrane</keyword>
<evidence type="ECO:0000256" key="8">
    <source>
        <dbReference type="ARBA" id="ARBA00023136"/>
    </source>
</evidence>
<dbReference type="GO" id="GO:0005886">
    <property type="term" value="C:plasma membrane"/>
    <property type="evidence" value="ECO:0007669"/>
    <property type="project" value="TreeGrafter"/>
</dbReference>
<dbReference type="GO" id="GO:0099621">
    <property type="term" value="F:undecaprenyl-phosphate 4-deoxy-4-formamido-L-arabinose transferase activity"/>
    <property type="evidence" value="ECO:0007669"/>
    <property type="project" value="TreeGrafter"/>
</dbReference>
<keyword evidence="3" id="KW-0328">Glycosyltransferase</keyword>
<evidence type="ECO:0000256" key="2">
    <source>
        <dbReference type="ARBA" id="ARBA00022475"/>
    </source>
</evidence>
<keyword evidence="8 9" id="KW-0472">Membrane</keyword>
<dbReference type="EMBL" id="FOGZ01000008">
    <property type="protein sequence ID" value="SER74510.1"/>
    <property type="molecule type" value="Genomic_DNA"/>
</dbReference>
<accession>A0A1H9RNU9</accession>
<keyword evidence="12" id="KW-1185">Reference proteome</keyword>
<dbReference type="PANTHER" id="PTHR48090:SF3">
    <property type="entry name" value="UNDECAPRENYL-PHOSPHATE 4-DEOXY-4-FORMAMIDO-L-ARABINOSE TRANSFERASE"/>
    <property type="match status" value="1"/>
</dbReference>
<dbReference type="RefSeq" id="WP_177170080.1">
    <property type="nucleotide sequence ID" value="NZ_FOGZ01000008.1"/>
</dbReference>
<keyword evidence="4 11" id="KW-0808">Transferase</keyword>
<keyword evidence="6" id="KW-0448">Lipopolysaccharide biosynthesis</keyword>
<dbReference type="GO" id="GO:0009103">
    <property type="term" value="P:lipopolysaccharide biosynthetic process"/>
    <property type="evidence" value="ECO:0007669"/>
    <property type="project" value="UniProtKB-KW"/>
</dbReference>
<proteinExistence type="inferred from homology"/>
<dbReference type="InterPro" id="IPR050256">
    <property type="entry name" value="Glycosyltransferase_2"/>
</dbReference>
<evidence type="ECO:0000256" key="5">
    <source>
        <dbReference type="ARBA" id="ARBA00022692"/>
    </source>
</evidence>
<evidence type="ECO:0000256" key="4">
    <source>
        <dbReference type="ARBA" id="ARBA00022679"/>
    </source>
</evidence>
<comment type="similarity">
    <text evidence="1">Belongs to the glycosyltransferase 2 family.</text>
</comment>
<evidence type="ECO:0000256" key="6">
    <source>
        <dbReference type="ARBA" id="ARBA00022985"/>
    </source>
</evidence>
<keyword evidence="5 9" id="KW-0812">Transmembrane</keyword>
<dbReference type="InterPro" id="IPR001173">
    <property type="entry name" value="Glyco_trans_2-like"/>
</dbReference>
<reference evidence="11 12" key="1">
    <citation type="submission" date="2016-10" db="EMBL/GenBank/DDBJ databases">
        <authorList>
            <person name="de Groot N.N."/>
        </authorList>
    </citation>
    <scope>NUCLEOTIDE SEQUENCE [LARGE SCALE GENOMIC DNA]</scope>
    <source>
        <strain evidence="11 12">DSM 16859</strain>
    </source>
</reference>
<dbReference type="Proteomes" id="UP000198815">
    <property type="component" value="Unassembled WGS sequence"/>
</dbReference>
<evidence type="ECO:0000256" key="3">
    <source>
        <dbReference type="ARBA" id="ARBA00022676"/>
    </source>
</evidence>
<evidence type="ECO:0000256" key="9">
    <source>
        <dbReference type="SAM" id="Phobius"/>
    </source>
</evidence>
<dbReference type="Pfam" id="PF00535">
    <property type="entry name" value="Glycos_transf_2"/>
    <property type="match status" value="1"/>
</dbReference>
<evidence type="ECO:0000313" key="12">
    <source>
        <dbReference type="Proteomes" id="UP000198815"/>
    </source>
</evidence>
<dbReference type="SUPFAM" id="SSF53448">
    <property type="entry name" value="Nucleotide-diphospho-sugar transferases"/>
    <property type="match status" value="1"/>
</dbReference>
<sequence>MPDSQTHDDPQIVHSVSVVIPVYKGEDTLPGLISEIAPFTERSVTPDGHHYKVDLVYPVWDNGPDHSDDTIRQLADQWEFIHPVWLSRNYGQHPATIAGMASTSSDWIVTMDEDGQHDPSDIAKLLDTALREKATLVYAKPLNPPPHGAFRNWASGAAKRFLSRVMGTARATDFNSFRLVLGETGRALAAYAGPGVYLDVALGWITKKTVTCPVTLRQESRPSGYRLKTLISHFLRMVVTSGTRGLRLVTLTGLLFGAVGILLTISLIITALISPAPVQGWTSLMCVSLIGTGVILASMGIVAEYIGVCVNTAMGKPLYLITSDPGDGPLGLDDMTSQLKKS</sequence>